<evidence type="ECO:0000256" key="6">
    <source>
        <dbReference type="SAM" id="MobiDB-lite"/>
    </source>
</evidence>
<accession>A0A517YSZ4</accession>
<name>A0A517YSZ4_9BACT</name>
<feature type="transmembrane region" description="Helical" evidence="7">
    <location>
        <begin position="158"/>
        <end position="176"/>
    </location>
</feature>
<dbReference type="InterPro" id="IPR000620">
    <property type="entry name" value="EamA_dom"/>
</dbReference>
<protein>
    <submittedName>
        <fullName evidence="9">Putative inner membrane transporter YedA</fullName>
    </submittedName>
</protein>
<dbReference type="PANTHER" id="PTHR32322:SF2">
    <property type="entry name" value="EAMA DOMAIN-CONTAINING PROTEIN"/>
    <property type="match status" value="1"/>
</dbReference>
<comment type="similarity">
    <text evidence="2">Belongs to the EamA transporter family.</text>
</comment>
<dbReference type="AlphaFoldDB" id="A0A517YSZ4"/>
<dbReference type="SUPFAM" id="SSF103481">
    <property type="entry name" value="Multidrug resistance efflux transporter EmrE"/>
    <property type="match status" value="2"/>
</dbReference>
<feature type="transmembrane region" description="Helical" evidence="7">
    <location>
        <begin position="41"/>
        <end position="59"/>
    </location>
</feature>
<keyword evidence="10" id="KW-1185">Reference proteome</keyword>
<dbReference type="Pfam" id="PF00892">
    <property type="entry name" value="EamA"/>
    <property type="match status" value="2"/>
</dbReference>
<dbReference type="InterPro" id="IPR037185">
    <property type="entry name" value="EmrE-like"/>
</dbReference>
<feature type="transmembrane region" description="Helical" evidence="7">
    <location>
        <begin position="188"/>
        <end position="205"/>
    </location>
</feature>
<keyword evidence="5 7" id="KW-0472">Membrane</keyword>
<evidence type="ECO:0000256" key="7">
    <source>
        <dbReference type="SAM" id="Phobius"/>
    </source>
</evidence>
<dbReference type="GO" id="GO:0016020">
    <property type="term" value="C:membrane"/>
    <property type="evidence" value="ECO:0007669"/>
    <property type="project" value="UniProtKB-SubCell"/>
</dbReference>
<reference evidence="9 10" key="1">
    <citation type="submission" date="2019-02" db="EMBL/GenBank/DDBJ databases">
        <title>Deep-cultivation of Planctomycetes and their phenomic and genomic characterization uncovers novel biology.</title>
        <authorList>
            <person name="Wiegand S."/>
            <person name="Jogler M."/>
            <person name="Boedeker C."/>
            <person name="Pinto D."/>
            <person name="Vollmers J."/>
            <person name="Rivas-Marin E."/>
            <person name="Kohn T."/>
            <person name="Peeters S.H."/>
            <person name="Heuer A."/>
            <person name="Rast P."/>
            <person name="Oberbeckmann S."/>
            <person name="Bunk B."/>
            <person name="Jeske O."/>
            <person name="Meyerdierks A."/>
            <person name="Storesund J.E."/>
            <person name="Kallscheuer N."/>
            <person name="Luecker S."/>
            <person name="Lage O.M."/>
            <person name="Pohl T."/>
            <person name="Merkel B.J."/>
            <person name="Hornburger P."/>
            <person name="Mueller R.-W."/>
            <person name="Bruemmer F."/>
            <person name="Labrenz M."/>
            <person name="Spormann A.M."/>
            <person name="Op den Camp H."/>
            <person name="Overmann J."/>
            <person name="Amann R."/>
            <person name="Jetten M.S.M."/>
            <person name="Mascher T."/>
            <person name="Medema M.H."/>
            <person name="Devos D.P."/>
            <person name="Kaster A.-K."/>
            <person name="Ovreas L."/>
            <person name="Rohde M."/>
            <person name="Galperin M.Y."/>
            <person name="Jogler C."/>
        </authorList>
    </citation>
    <scope>NUCLEOTIDE SEQUENCE [LARGE SCALE GENOMIC DNA]</scope>
    <source>
        <strain evidence="9 10">KS4</strain>
    </source>
</reference>
<dbReference type="OrthoDB" id="1117213at2"/>
<evidence type="ECO:0000256" key="1">
    <source>
        <dbReference type="ARBA" id="ARBA00004141"/>
    </source>
</evidence>
<evidence type="ECO:0000256" key="3">
    <source>
        <dbReference type="ARBA" id="ARBA00022692"/>
    </source>
</evidence>
<feature type="transmembrane region" description="Helical" evidence="7">
    <location>
        <begin position="71"/>
        <end position="88"/>
    </location>
</feature>
<keyword evidence="3 7" id="KW-0812">Transmembrane</keyword>
<sequence>MSKQLDSKFLPIIAFWTVGIVWGMTYIFMKYATDLITPDQVAFSRVFFGFIPVFIAALIQRAMSFSHIKHIHHFFVASLLAATVYYFGFANAAALLPSGINGALGGSIPLFAFICAVLFLRDEKINLKKIVGVLVGFVGVVLIARPTGQDVNAINPMGVFYILLASLSCGASFVYVRKYISPLKIQPIALVTYQLGLATITYLVITDFTGFNNIWTSPRAYLGLIIGLGLLGTGFAYMIYYYIVDKLGAITASASTYIPPVVALLIGSLFTSESISLIDYIATAIIFLGVLLLRDGKPSKAGKEIEKQQKIESEKTVVHADSM</sequence>
<dbReference type="KEGG" id="pcor:KS4_13920"/>
<evidence type="ECO:0000259" key="8">
    <source>
        <dbReference type="Pfam" id="PF00892"/>
    </source>
</evidence>
<evidence type="ECO:0000313" key="9">
    <source>
        <dbReference type="EMBL" id="QDU33346.1"/>
    </source>
</evidence>
<comment type="subcellular location">
    <subcellularLocation>
        <location evidence="1">Membrane</location>
        <topology evidence="1">Multi-pass membrane protein</topology>
    </subcellularLocation>
</comment>
<evidence type="ECO:0000256" key="5">
    <source>
        <dbReference type="ARBA" id="ARBA00023136"/>
    </source>
</evidence>
<feature type="transmembrane region" description="Helical" evidence="7">
    <location>
        <begin position="127"/>
        <end position="146"/>
    </location>
</feature>
<feature type="region of interest" description="Disordered" evidence="6">
    <location>
        <begin position="304"/>
        <end position="323"/>
    </location>
</feature>
<feature type="transmembrane region" description="Helical" evidence="7">
    <location>
        <begin position="275"/>
        <end position="293"/>
    </location>
</feature>
<feature type="transmembrane region" description="Helical" evidence="7">
    <location>
        <begin position="247"/>
        <end position="269"/>
    </location>
</feature>
<feature type="transmembrane region" description="Helical" evidence="7">
    <location>
        <begin position="100"/>
        <end position="120"/>
    </location>
</feature>
<feature type="domain" description="EamA" evidence="8">
    <location>
        <begin position="12"/>
        <end position="144"/>
    </location>
</feature>
<dbReference type="RefSeq" id="WP_145076310.1">
    <property type="nucleotide sequence ID" value="NZ_CP036425.1"/>
</dbReference>
<dbReference type="InterPro" id="IPR050638">
    <property type="entry name" value="AA-Vitamin_Transporters"/>
</dbReference>
<evidence type="ECO:0000256" key="2">
    <source>
        <dbReference type="ARBA" id="ARBA00007362"/>
    </source>
</evidence>
<dbReference type="PANTHER" id="PTHR32322">
    <property type="entry name" value="INNER MEMBRANE TRANSPORTER"/>
    <property type="match status" value="1"/>
</dbReference>
<gene>
    <name evidence="9" type="primary">yedA</name>
    <name evidence="9" type="ORF">KS4_13920</name>
</gene>
<feature type="transmembrane region" description="Helical" evidence="7">
    <location>
        <begin position="9"/>
        <end position="29"/>
    </location>
</feature>
<keyword evidence="4 7" id="KW-1133">Transmembrane helix</keyword>
<feature type="domain" description="EamA" evidence="8">
    <location>
        <begin position="157"/>
        <end position="293"/>
    </location>
</feature>
<feature type="transmembrane region" description="Helical" evidence="7">
    <location>
        <begin position="220"/>
        <end position="240"/>
    </location>
</feature>
<dbReference type="Proteomes" id="UP000317369">
    <property type="component" value="Chromosome"/>
</dbReference>
<dbReference type="EMBL" id="CP036425">
    <property type="protein sequence ID" value="QDU33346.1"/>
    <property type="molecule type" value="Genomic_DNA"/>
</dbReference>
<evidence type="ECO:0000256" key="4">
    <source>
        <dbReference type="ARBA" id="ARBA00022989"/>
    </source>
</evidence>
<evidence type="ECO:0000313" key="10">
    <source>
        <dbReference type="Proteomes" id="UP000317369"/>
    </source>
</evidence>
<organism evidence="9 10">
    <name type="scientific">Poriferisphaera corsica</name>
    <dbReference type="NCBI Taxonomy" id="2528020"/>
    <lineage>
        <taxon>Bacteria</taxon>
        <taxon>Pseudomonadati</taxon>
        <taxon>Planctomycetota</taxon>
        <taxon>Phycisphaerae</taxon>
        <taxon>Phycisphaerales</taxon>
        <taxon>Phycisphaeraceae</taxon>
        <taxon>Poriferisphaera</taxon>
    </lineage>
</organism>
<proteinExistence type="inferred from homology"/>